<dbReference type="Proteomes" id="UP000030787">
    <property type="component" value="Chromosome"/>
</dbReference>
<dbReference type="PRINTS" id="PR00413">
    <property type="entry name" value="HADHALOGNASE"/>
</dbReference>
<evidence type="ECO:0000256" key="1">
    <source>
        <dbReference type="ARBA" id="ARBA00007958"/>
    </source>
</evidence>
<dbReference type="SFLD" id="SFLDS00003">
    <property type="entry name" value="Haloacid_Dehalogenase"/>
    <property type="match status" value="1"/>
</dbReference>
<dbReference type="OrthoDB" id="31229at2157"/>
<dbReference type="AlphaFoldDB" id="A0A0A7LE05"/>
<dbReference type="RefSeq" id="WP_048112077.1">
    <property type="nucleotide sequence ID" value="NZ_CP010070.1"/>
</dbReference>
<sequence length="206" mass="23516">MKGYDFYIFDMDNTIVDSRKGYEEAFKAGFKEFDIPYEPALYNEYVRSPLEYIFSRYYPNSPCKYRDFVSIVLTTYERSYLNEVRLFPDAERCLNRLSNEGKIMGVVSNSYTSQIREILSRLGVLERFSSLVGYERVALPKPDPEPVLLCMSEMGAGSDRSVMIGDSVNDIAAGRSAGLFTVLINRNCEDMSCDECDLFVSSLDEV</sequence>
<dbReference type="GeneID" id="24818313"/>
<reference evidence="2 3" key="1">
    <citation type="journal article" date="2014" name="Appl. Environ. Microbiol.">
        <title>Comparative Genome Analysis of 'Candidatus Methanoplasma termitum' Indicates a New Mode of Energy Metabolism in the Seventh Order of Methanogens.</title>
        <authorList>
            <person name="Lang K."/>
            <person name="Schuldes J."/>
            <person name="Klingl A."/>
            <person name="Poehlein A."/>
            <person name="Daniel R."/>
            <person name="Brune A."/>
        </authorList>
    </citation>
    <scope>NUCLEOTIDE SEQUENCE [LARGE SCALE GENOMIC DNA]</scope>
    <source>
        <strain evidence="3">Mpt1</strain>
    </source>
</reference>
<dbReference type="EMBL" id="CP010070">
    <property type="protein sequence ID" value="AIZ56532.1"/>
    <property type="molecule type" value="Genomic_DNA"/>
</dbReference>
<dbReference type="EC" id="3.-.-.-" evidence="2"/>
<dbReference type="Pfam" id="PF13419">
    <property type="entry name" value="HAD_2"/>
    <property type="match status" value="1"/>
</dbReference>
<evidence type="ECO:0000313" key="2">
    <source>
        <dbReference type="EMBL" id="AIZ56532.1"/>
    </source>
</evidence>
<evidence type="ECO:0000313" key="3">
    <source>
        <dbReference type="Proteomes" id="UP000030787"/>
    </source>
</evidence>
<name>A0A0A7LE05_9ARCH</name>
<dbReference type="PANTHER" id="PTHR43434">
    <property type="entry name" value="PHOSPHOGLYCOLATE PHOSPHATASE"/>
    <property type="match status" value="1"/>
</dbReference>
<dbReference type="InterPro" id="IPR023214">
    <property type="entry name" value="HAD_sf"/>
</dbReference>
<dbReference type="InterPro" id="IPR036412">
    <property type="entry name" value="HAD-like_sf"/>
</dbReference>
<dbReference type="KEGG" id="mear:Mpt1_c06470"/>
<protein>
    <submittedName>
        <fullName evidence="2">Putative HAD-hydrolase</fullName>
        <ecNumber evidence="2">3.-.-.-</ecNumber>
    </submittedName>
</protein>
<dbReference type="InterPro" id="IPR023198">
    <property type="entry name" value="PGP-like_dom2"/>
</dbReference>
<dbReference type="NCBIfam" id="TIGR01549">
    <property type="entry name" value="HAD-SF-IA-v1"/>
    <property type="match status" value="1"/>
</dbReference>
<dbReference type="PANTHER" id="PTHR43434:SF1">
    <property type="entry name" value="PHOSPHOGLYCOLATE PHOSPHATASE"/>
    <property type="match status" value="1"/>
</dbReference>
<dbReference type="HOGENOM" id="CLU_045011_25_0_2"/>
<dbReference type="InterPro" id="IPR050155">
    <property type="entry name" value="HAD-like_hydrolase_sf"/>
</dbReference>
<comment type="similarity">
    <text evidence="1">Belongs to the HAD-like hydrolase superfamily.</text>
</comment>
<keyword evidence="2" id="KW-0378">Hydrolase</keyword>
<dbReference type="Gene3D" id="3.40.50.1000">
    <property type="entry name" value="HAD superfamily/HAD-like"/>
    <property type="match status" value="1"/>
</dbReference>
<dbReference type="InterPro" id="IPR041492">
    <property type="entry name" value="HAD_2"/>
</dbReference>
<accession>A0A0A7LE05</accession>
<dbReference type="GO" id="GO:0008967">
    <property type="term" value="F:phosphoglycolate phosphatase activity"/>
    <property type="evidence" value="ECO:0007669"/>
    <property type="project" value="TreeGrafter"/>
</dbReference>
<proteinExistence type="inferred from homology"/>
<dbReference type="SUPFAM" id="SSF56784">
    <property type="entry name" value="HAD-like"/>
    <property type="match status" value="1"/>
</dbReference>
<keyword evidence="3" id="KW-1185">Reference proteome</keyword>
<dbReference type="Gene3D" id="1.10.150.240">
    <property type="entry name" value="Putative phosphatase, domain 2"/>
    <property type="match status" value="1"/>
</dbReference>
<gene>
    <name evidence="2" type="ORF">Mpt1_c06470</name>
</gene>
<organism evidence="2 3">
    <name type="scientific">Candidatus Methanoplasma termitum</name>
    <dbReference type="NCBI Taxonomy" id="1577791"/>
    <lineage>
        <taxon>Archaea</taxon>
        <taxon>Methanobacteriati</taxon>
        <taxon>Thermoplasmatota</taxon>
        <taxon>Thermoplasmata</taxon>
        <taxon>Methanomassiliicoccales</taxon>
        <taxon>Methanomassiliicoccaceae</taxon>
        <taxon>Candidatus Methanoplasma</taxon>
    </lineage>
</organism>
<dbReference type="STRING" id="1577791.Mpt1_c06470"/>
<dbReference type="SFLD" id="SFLDG01135">
    <property type="entry name" value="C1.5.6:_HAD__Beta-PGM__Phospha"/>
    <property type="match status" value="1"/>
</dbReference>
<dbReference type="InterPro" id="IPR006439">
    <property type="entry name" value="HAD-SF_hydro_IA"/>
</dbReference>
<dbReference type="GO" id="GO:0006281">
    <property type="term" value="P:DNA repair"/>
    <property type="evidence" value="ECO:0007669"/>
    <property type="project" value="TreeGrafter"/>
</dbReference>
<dbReference type="SFLD" id="SFLDG01129">
    <property type="entry name" value="C1.5:_HAD__Beta-PGM__Phosphata"/>
    <property type="match status" value="1"/>
</dbReference>